<organism evidence="2 3">
    <name type="scientific">Dongia mobilis</name>
    <dbReference type="NCBI Taxonomy" id="578943"/>
    <lineage>
        <taxon>Bacteria</taxon>
        <taxon>Pseudomonadati</taxon>
        <taxon>Pseudomonadota</taxon>
        <taxon>Alphaproteobacteria</taxon>
        <taxon>Rhodospirillales</taxon>
        <taxon>Dongiaceae</taxon>
        <taxon>Dongia</taxon>
    </lineage>
</organism>
<dbReference type="InterPro" id="IPR053188">
    <property type="entry name" value="FkbM_Methyltransferase"/>
</dbReference>
<accession>A0A4R6WQK0</accession>
<evidence type="ECO:0000313" key="3">
    <source>
        <dbReference type="Proteomes" id="UP000295783"/>
    </source>
</evidence>
<name>A0A4R6WQK0_9PROT</name>
<dbReference type="GO" id="GO:0032259">
    <property type="term" value="P:methylation"/>
    <property type="evidence" value="ECO:0007669"/>
    <property type="project" value="UniProtKB-KW"/>
</dbReference>
<dbReference type="Pfam" id="PF05050">
    <property type="entry name" value="Methyltransf_21"/>
    <property type="match status" value="1"/>
</dbReference>
<evidence type="ECO:0000259" key="1">
    <source>
        <dbReference type="Pfam" id="PF05050"/>
    </source>
</evidence>
<dbReference type="InterPro" id="IPR029063">
    <property type="entry name" value="SAM-dependent_MTases_sf"/>
</dbReference>
<comment type="caution">
    <text evidence="2">The sequence shown here is derived from an EMBL/GenBank/DDBJ whole genome shotgun (WGS) entry which is preliminary data.</text>
</comment>
<dbReference type="PANTHER" id="PTHR36973:SF4">
    <property type="entry name" value="NODULATION PROTEIN"/>
    <property type="match status" value="1"/>
</dbReference>
<dbReference type="SUPFAM" id="SSF53335">
    <property type="entry name" value="S-adenosyl-L-methionine-dependent methyltransferases"/>
    <property type="match status" value="1"/>
</dbReference>
<protein>
    <submittedName>
        <fullName evidence="2">FkbM family methyltransferase</fullName>
    </submittedName>
</protein>
<reference evidence="2 3" key="1">
    <citation type="submission" date="2019-03" db="EMBL/GenBank/DDBJ databases">
        <title>Genomic Encyclopedia of Type Strains, Phase III (KMG-III): the genomes of soil and plant-associated and newly described type strains.</title>
        <authorList>
            <person name="Whitman W."/>
        </authorList>
    </citation>
    <scope>NUCLEOTIDE SEQUENCE [LARGE SCALE GENOMIC DNA]</scope>
    <source>
        <strain evidence="2 3">CGMCC 1.7660</strain>
    </source>
</reference>
<proteinExistence type="predicted"/>
<keyword evidence="2" id="KW-0808">Transferase</keyword>
<keyword evidence="2" id="KW-0489">Methyltransferase</keyword>
<dbReference type="InterPro" id="IPR006342">
    <property type="entry name" value="FkbM_mtfrase"/>
</dbReference>
<dbReference type="PANTHER" id="PTHR36973">
    <property type="entry name" value="SLL1456 PROTEIN-RELATED"/>
    <property type="match status" value="1"/>
</dbReference>
<feature type="domain" description="Methyltransferase FkbM" evidence="1">
    <location>
        <begin position="41"/>
        <end position="188"/>
    </location>
</feature>
<dbReference type="OrthoDB" id="292760at2"/>
<dbReference type="RefSeq" id="WP_133611850.1">
    <property type="nucleotide sequence ID" value="NZ_SNYW01000006.1"/>
</dbReference>
<dbReference type="GO" id="GO:0008171">
    <property type="term" value="F:O-methyltransferase activity"/>
    <property type="evidence" value="ECO:0007669"/>
    <property type="project" value="TreeGrafter"/>
</dbReference>
<sequence length="335" mass="37437">MTQPRILTERLAANPLHCIDVGARGGMQDHWRPYAGLMQIDLFEPDEAACALQARQAPANESWFPVALGGTTGTGRLHVLQKPSGSSLYPPNPDLMFRFGPTSYGTLAKVIEVPLLTLSDFIDRHQRPLPNLVKLDVQGAELDIFKGTRDEHLAEVLAIQTEVEFAELYRGQPLFTDLDAHLQARGFVLFDILPVRSYRFVGNRSHAYLRRHLNILKNRRDISCRLIAGDALYLRDPEAVLAGGDVTAALKLFVILLLYRFLDEALWLAEAGRDQGRWSAAEADALIALVKAAAPRPGLLQRADWLGKLARKLSRVTGIGHGRKADYWLDRSWDF</sequence>
<evidence type="ECO:0000313" key="2">
    <source>
        <dbReference type="EMBL" id="TDQ83825.1"/>
    </source>
</evidence>
<gene>
    <name evidence="2" type="ORF">A8950_0368</name>
</gene>
<dbReference type="Proteomes" id="UP000295783">
    <property type="component" value="Unassembled WGS sequence"/>
</dbReference>
<dbReference type="NCBIfam" id="TIGR01444">
    <property type="entry name" value="fkbM_fam"/>
    <property type="match status" value="1"/>
</dbReference>
<keyword evidence="3" id="KW-1185">Reference proteome</keyword>
<dbReference type="AlphaFoldDB" id="A0A4R6WQK0"/>
<dbReference type="Gene3D" id="3.40.50.150">
    <property type="entry name" value="Vaccinia Virus protein VP39"/>
    <property type="match status" value="1"/>
</dbReference>
<dbReference type="EMBL" id="SNYW01000006">
    <property type="protein sequence ID" value="TDQ83825.1"/>
    <property type="molecule type" value="Genomic_DNA"/>
</dbReference>